<feature type="transmembrane region" description="Helical" evidence="1">
    <location>
        <begin position="20"/>
        <end position="39"/>
    </location>
</feature>
<feature type="transmembrane region" description="Helical" evidence="1">
    <location>
        <begin position="223"/>
        <end position="246"/>
    </location>
</feature>
<feature type="transmembrane region" description="Helical" evidence="1">
    <location>
        <begin position="174"/>
        <end position="191"/>
    </location>
</feature>
<keyword evidence="1" id="KW-0472">Membrane</keyword>
<dbReference type="STRING" id="246199.CUS_5903"/>
<proteinExistence type="predicted"/>
<feature type="transmembrane region" description="Helical" evidence="1">
    <location>
        <begin position="59"/>
        <end position="78"/>
    </location>
</feature>
<dbReference type="AlphaFoldDB" id="E9SCJ0"/>
<evidence type="ECO:0000313" key="2">
    <source>
        <dbReference type="EMBL" id="EGC03001.1"/>
    </source>
</evidence>
<reference evidence="2 3" key="1">
    <citation type="submission" date="2011-02" db="EMBL/GenBank/DDBJ databases">
        <authorList>
            <person name="Nelson K.E."/>
            <person name="Sutton G."/>
            <person name="Torralba M."/>
            <person name="Durkin S."/>
            <person name="Harkins D."/>
            <person name="Montgomery R."/>
            <person name="Ziemer C."/>
            <person name="Klaassens E."/>
            <person name="Ocuiv P."/>
            <person name="Morrison M."/>
        </authorList>
    </citation>
    <scope>NUCLEOTIDE SEQUENCE [LARGE SCALE GENOMIC DNA]</scope>
    <source>
        <strain evidence="2 3">8</strain>
    </source>
</reference>
<keyword evidence="1" id="KW-0812">Transmembrane</keyword>
<dbReference type="Proteomes" id="UP000004259">
    <property type="component" value="Unassembled WGS sequence"/>
</dbReference>
<feature type="transmembrane region" description="Helical" evidence="1">
    <location>
        <begin position="110"/>
        <end position="132"/>
    </location>
</feature>
<keyword evidence="3" id="KW-1185">Reference proteome</keyword>
<accession>E9SCJ0</accession>
<comment type="caution">
    <text evidence="2">The sequence shown here is derived from an EMBL/GenBank/DDBJ whole genome shotgun (WGS) entry which is preliminary data.</text>
</comment>
<protein>
    <submittedName>
        <fullName evidence="2">Conserved domain protein</fullName>
    </submittedName>
</protein>
<dbReference type="RefSeq" id="WP_002849655.1">
    <property type="nucleotide sequence ID" value="NZ_ADKM02000080.1"/>
</dbReference>
<evidence type="ECO:0000313" key="3">
    <source>
        <dbReference type="Proteomes" id="UP000004259"/>
    </source>
</evidence>
<keyword evidence="1" id="KW-1133">Transmembrane helix</keyword>
<name>E9SCJ0_RUMAL</name>
<organism evidence="2 3">
    <name type="scientific">Ruminococcus albus 8</name>
    <dbReference type="NCBI Taxonomy" id="246199"/>
    <lineage>
        <taxon>Bacteria</taxon>
        <taxon>Bacillati</taxon>
        <taxon>Bacillota</taxon>
        <taxon>Clostridia</taxon>
        <taxon>Eubacteriales</taxon>
        <taxon>Oscillospiraceae</taxon>
        <taxon>Ruminococcus</taxon>
    </lineage>
</organism>
<gene>
    <name evidence="2" type="ORF">CUS_5903</name>
</gene>
<dbReference type="EMBL" id="ADKM02000080">
    <property type="protein sequence ID" value="EGC03001.1"/>
    <property type="molecule type" value="Genomic_DNA"/>
</dbReference>
<feature type="transmembrane region" description="Helical" evidence="1">
    <location>
        <begin position="144"/>
        <end position="167"/>
    </location>
</feature>
<sequence length="255" mass="28366">MSRRYFAMLKHDLVLGRKTLILTGVAWLVCLIITILVFLSAKYGNLAKVTNKDELMLTIRVTMLSFSVLVSVMWFVNYNDKVFLSDMKCGWQKFRYTTPLTVREQLNYRYGAKVIGLLLSLIPSAVEAGVIVLLNGHGLNKMEWIMMLCTISYGYITSVVMLPLTALFKDNDKAGMSSLVVLIVILLPAFIKGRDIGDKLDAMAKAKGGVLSVNDMIDMLSGYLPYVAVGIPVIMAAVTAVSYICMKKLLEKRVC</sequence>
<evidence type="ECO:0000256" key="1">
    <source>
        <dbReference type="SAM" id="Phobius"/>
    </source>
</evidence>
<dbReference type="OrthoDB" id="9961072at2"/>